<dbReference type="Gene3D" id="3.90.550.10">
    <property type="entry name" value="Spore Coat Polysaccharide Biosynthesis Protein SpsA, Chain A"/>
    <property type="match status" value="1"/>
</dbReference>
<gene>
    <name evidence="3" type="ORF">GCM10010915_06740</name>
</gene>
<evidence type="ECO:0000259" key="2">
    <source>
        <dbReference type="Pfam" id="PF12804"/>
    </source>
</evidence>
<keyword evidence="3" id="KW-0548">Nucleotidyltransferase</keyword>
<evidence type="ECO:0000313" key="3">
    <source>
        <dbReference type="EMBL" id="GGD29238.1"/>
    </source>
</evidence>
<dbReference type="PANTHER" id="PTHR43777">
    <property type="entry name" value="MOLYBDENUM COFACTOR CYTIDYLYLTRANSFERASE"/>
    <property type="match status" value="1"/>
</dbReference>
<evidence type="ECO:0000256" key="1">
    <source>
        <dbReference type="SAM" id="MobiDB-lite"/>
    </source>
</evidence>
<dbReference type="Pfam" id="PF12804">
    <property type="entry name" value="NTP_transf_3"/>
    <property type="match status" value="1"/>
</dbReference>
<protein>
    <submittedName>
        <fullName evidence="3">Molybdenum cofactor guanylyltransferase</fullName>
    </submittedName>
</protein>
<feature type="region of interest" description="Disordered" evidence="1">
    <location>
        <begin position="183"/>
        <end position="212"/>
    </location>
</feature>
<dbReference type="RefSeq" id="WP_188710892.1">
    <property type="nucleotide sequence ID" value="NZ_BMHO01000001.1"/>
</dbReference>
<feature type="compositionally biased region" description="Basic and acidic residues" evidence="1">
    <location>
        <begin position="197"/>
        <end position="212"/>
    </location>
</feature>
<proteinExistence type="predicted"/>
<dbReference type="SUPFAM" id="SSF53448">
    <property type="entry name" value="Nucleotide-diphospho-sugar transferases"/>
    <property type="match status" value="1"/>
</dbReference>
<comment type="caution">
    <text evidence="3">The sequence shown here is derived from an EMBL/GenBank/DDBJ whole genome shotgun (WGS) entry which is preliminary data.</text>
</comment>
<name>A0A916Y3E7_9MICO</name>
<keyword evidence="4" id="KW-1185">Reference proteome</keyword>
<dbReference type="EMBL" id="BMHO01000001">
    <property type="protein sequence ID" value="GGD29238.1"/>
    <property type="molecule type" value="Genomic_DNA"/>
</dbReference>
<sequence>METLTVVLAGGRSSRLGMPNKPALLIDGASIIDRVVAAAPPGPMVVAGLADGLTRAALVVREDPPFAGPVAGIASGVAAVPEEPTRVVLLLAGDMPFLDQRFLRQLVAHAPAMARDETGRLQFLCAAWPESLLRARLDELGDVTNAPAKRLYDGLDVTVVDAPPGTMHDIDTPEHLESARARILRSGGSTEASGANEPRRHLSGEEGRDAEP</sequence>
<dbReference type="AlphaFoldDB" id="A0A916Y3E7"/>
<accession>A0A916Y3E7</accession>
<organism evidence="3 4">
    <name type="scientific">Microbacterium faecale</name>
    <dbReference type="NCBI Taxonomy" id="1804630"/>
    <lineage>
        <taxon>Bacteria</taxon>
        <taxon>Bacillati</taxon>
        <taxon>Actinomycetota</taxon>
        <taxon>Actinomycetes</taxon>
        <taxon>Micrococcales</taxon>
        <taxon>Microbacteriaceae</taxon>
        <taxon>Microbacterium</taxon>
    </lineage>
</organism>
<dbReference type="InterPro" id="IPR025877">
    <property type="entry name" value="MobA-like_NTP_Trfase"/>
</dbReference>
<dbReference type="GO" id="GO:0016779">
    <property type="term" value="F:nucleotidyltransferase activity"/>
    <property type="evidence" value="ECO:0007669"/>
    <property type="project" value="UniProtKB-KW"/>
</dbReference>
<dbReference type="PANTHER" id="PTHR43777:SF1">
    <property type="entry name" value="MOLYBDENUM COFACTOR CYTIDYLYLTRANSFERASE"/>
    <property type="match status" value="1"/>
</dbReference>
<dbReference type="Proteomes" id="UP000633205">
    <property type="component" value="Unassembled WGS sequence"/>
</dbReference>
<evidence type="ECO:0000313" key="4">
    <source>
        <dbReference type="Proteomes" id="UP000633205"/>
    </source>
</evidence>
<reference evidence="3" key="2">
    <citation type="submission" date="2020-09" db="EMBL/GenBank/DDBJ databases">
        <authorList>
            <person name="Sun Q."/>
            <person name="Zhou Y."/>
        </authorList>
    </citation>
    <scope>NUCLEOTIDE SEQUENCE</scope>
    <source>
        <strain evidence="3">CGMCC 1.15152</strain>
    </source>
</reference>
<reference evidence="3" key="1">
    <citation type="journal article" date="2014" name="Int. J. Syst. Evol. Microbiol.">
        <title>Complete genome sequence of Corynebacterium casei LMG S-19264T (=DSM 44701T), isolated from a smear-ripened cheese.</title>
        <authorList>
            <consortium name="US DOE Joint Genome Institute (JGI-PGF)"/>
            <person name="Walter F."/>
            <person name="Albersmeier A."/>
            <person name="Kalinowski J."/>
            <person name="Ruckert C."/>
        </authorList>
    </citation>
    <scope>NUCLEOTIDE SEQUENCE</scope>
    <source>
        <strain evidence="3">CGMCC 1.15152</strain>
    </source>
</reference>
<dbReference type="InterPro" id="IPR029044">
    <property type="entry name" value="Nucleotide-diphossugar_trans"/>
</dbReference>
<keyword evidence="3" id="KW-0808">Transferase</keyword>
<feature type="domain" description="MobA-like NTP transferase" evidence="2">
    <location>
        <begin position="6"/>
        <end position="139"/>
    </location>
</feature>